<gene>
    <name evidence="1" type="ORF">ACFFIC_01990</name>
</gene>
<evidence type="ECO:0000313" key="2">
    <source>
        <dbReference type="Proteomes" id="UP001589789"/>
    </source>
</evidence>
<accession>A0ABV6IL31</accession>
<comment type="caution">
    <text evidence="1">The sequence shown here is derived from an EMBL/GenBank/DDBJ whole genome shotgun (WGS) entry which is preliminary data.</text>
</comment>
<evidence type="ECO:0000313" key="1">
    <source>
        <dbReference type="EMBL" id="MFC0384318.1"/>
    </source>
</evidence>
<dbReference type="Proteomes" id="UP001589789">
    <property type="component" value="Unassembled WGS sequence"/>
</dbReference>
<dbReference type="EMBL" id="JBHLVZ010000002">
    <property type="protein sequence ID" value="MFC0384318.1"/>
    <property type="molecule type" value="Genomic_DNA"/>
</dbReference>
<reference evidence="1 2" key="1">
    <citation type="submission" date="2024-09" db="EMBL/GenBank/DDBJ databases">
        <authorList>
            <person name="Sun Q."/>
            <person name="Mori K."/>
        </authorList>
    </citation>
    <scope>NUCLEOTIDE SEQUENCE [LARGE SCALE GENOMIC DNA]</scope>
    <source>
        <strain evidence="1 2">CCM 7468</strain>
    </source>
</reference>
<sequence>MPTNVTWGPLTVSDAIPSASLNSFPSGTAAANHVLGDAIDNTLGPTMGDLEIVLASGVTTAANTSPYVNVWLIPALDGVNFGTTNGGTTAGPTQNTYSVGPIMVPASTSVKVMHLRGIVLPPCPFKIMINSQIGVAWPASGNTAKLYRYGERAN</sequence>
<keyword evidence="2" id="KW-1185">Reference proteome</keyword>
<name>A0ABV6IL31_9PROT</name>
<proteinExistence type="predicted"/>
<protein>
    <submittedName>
        <fullName evidence="1">Uncharacterized protein</fullName>
    </submittedName>
</protein>
<dbReference type="RefSeq" id="WP_377048362.1">
    <property type="nucleotide sequence ID" value="NZ_JBHLVZ010000002.1"/>
</dbReference>
<organism evidence="1 2">
    <name type="scientific">Muricoccus vinaceus</name>
    <dbReference type="NCBI Taxonomy" id="424704"/>
    <lineage>
        <taxon>Bacteria</taxon>
        <taxon>Pseudomonadati</taxon>
        <taxon>Pseudomonadota</taxon>
        <taxon>Alphaproteobacteria</taxon>
        <taxon>Acetobacterales</taxon>
        <taxon>Roseomonadaceae</taxon>
        <taxon>Muricoccus</taxon>
    </lineage>
</organism>